<name>A0A913Z660_PATMI</name>
<proteinExistence type="predicted"/>
<accession>A0A913Z660</accession>
<dbReference type="OrthoDB" id="6003865at2759"/>
<reference evidence="1" key="1">
    <citation type="submission" date="2022-11" db="UniProtKB">
        <authorList>
            <consortium name="EnsemblMetazoa"/>
        </authorList>
    </citation>
    <scope>IDENTIFICATION</scope>
</reference>
<dbReference type="GeneID" id="119720741"/>
<dbReference type="Proteomes" id="UP000887568">
    <property type="component" value="Unplaced"/>
</dbReference>
<dbReference type="EnsemblMetazoa" id="XM_038190568.1">
    <property type="protein sequence ID" value="XP_038046496.1"/>
    <property type="gene ID" value="LOC119720741"/>
</dbReference>
<protein>
    <submittedName>
        <fullName evidence="1">Uncharacterized protein</fullName>
    </submittedName>
</protein>
<evidence type="ECO:0000313" key="2">
    <source>
        <dbReference type="Proteomes" id="UP000887568"/>
    </source>
</evidence>
<dbReference type="RefSeq" id="XP_038046496.1">
    <property type="nucleotide sequence ID" value="XM_038190568.1"/>
</dbReference>
<dbReference type="AlphaFoldDB" id="A0A913Z660"/>
<organism evidence="1 2">
    <name type="scientific">Patiria miniata</name>
    <name type="common">Bat star</name>
    <name type="synonym">Asterina miniata</name>
    <dbReference type="NCBI Taxonomy" id="46514"/>
    <lineage>
        <taxon>Eukaryota</taxon>
        <taxon>Metazoa</taxon>
        <taxon>Echinodermata</taxon>
        <taxon>Eleutherozoa</taxon>
        <taxon>Asterozoa</taxon>
        <taxon>Asteroidea</taxon>
        <taxon>Valvatacea</taxon>
        <taxon>Valvatida</taxon>
        <taxon>Asterinidae</taxon>
        <taxon>Patiria</taxon>
    </lineage>
</organism>
<evidence type="ECO:0000313" key="1">
    <source>
        <dbReference type="EnsemblMetazoa" id="XP_038046496.1"/>
    </source>
</evidence>
<sequence>MMASEKDYKEQKDRVIKQKREGRVDPLDLYKLAPLLHRWRPSDKLPVCLLCHDVTKTPTQRGHLYPLSILREAGRDMFLDCSRGTGVTASKLAYYAFCPDCEGKFQQGETHLNPKFFKRLFHNTDQRLKVTTQNDGFPWLFYSCISIVWRILCFSSQNVDCFQLLECLRRYLLDWQDSKQIHHVQYKVKLFIFAPNSELDQQIKPDGSTNQRFFYEMFNAYISKEPTGTEPEGCAAWISCGPMHILMFYSEANFKAYHMGPEDEHLELEILSMLETETETFTVGDKASRCFPVEMYDQIVKWGTKVVSSAHRLPEEQATASSESLLHVDATHLDLLPRDVSYDTVTDEFGLPSMFRVEPTMRPCGSVTIVKASRGSDNLLFIAVKKALANKGHIALGLKINSDNTVSYMKGAAPNRSIQGGMYSTQPPLKEYIEAICCSLGFF</sequence>
<keyword evidence="2" id="KW-1185">Reference proteome</keyword>